<dbReference type="SUPFAM" id="SSF57701">
    <property type="entry name" value="Zn2/Cys6 DNA-binding domain"/>
    <property type="match status" value="1"/>
</dbReference>
<organism evidence="6 7">
    <name type="scientific">Paraphaeosphaeria sporulosa</name>
    <dbReference type="NCBI Taxonomy" id="1460663"/>
    <lineage>
        <taxon>Eukaryota</taxon>
        <taxon>Fungi</taxon>
        <taxon>Dikarya</taxon>
        <taxon>Ascomycota</taxon>
        <taxon>Pezizomycotina</taxon>
        <taxon>Dothideomycetes</taxon>
        <taxon>Pleosporomycetidae</taxon>
        <taxon>Pleosporales</taxon>
        <taxon>Massarineae</taxon>
        <taxon>Didymosphaeriaceae</taxon>
        <taxon>Paraphaeosphaeria</taxon>
    </lineage>
</organism>
<dbReference type="GO" id="GO:0008270">
    <property type="term" value="F:zinc ion binding"/>
    <property type="evidence" value="ECO:0007669"/>
    <property type="project" value="InterPro"/>
</dbReference>
<dbReference type="Gene3D" id="4.10.240.10">
    <property type="entry name" value="Zn(2)-C6 fungal-type DNA-binding domain"/>
    <property type="match status" value="1"/>
</dbReference>
<evidence type="ECO:0000256" key="1">
    <source>
        <dbReference type="ARBA" id="ARBA00004123"/>
    </source>
</evidence>
<dbReference type="GO" id="GO:0000981">
    <property type="term" value="F:DNA-binding transcription factor activity, RNA polymerase II-specific"/>
    <property type="evidence" value="ECO:0007669"/>
    <property type="project" value="InterPro"/>
</dbReference>
<dbReference type="InterPro" id="IPR001138">
    <property type="entry name" value="Zn2Cys6_DnaBD"/>
</dbReference>
<evidence type="ECO:0000256" key="3">
    <source>
        <dbReference type="SAM" id="MobiDB-lite"/>
    </source>
</evidence>
<keyword evidence="7" id="KW-1185">Reference proteome</keyword>
<dbReference type="GO" id="GO:0005634">
    <property type="term" value="C:nucleus"/>
    <property type="evidence" value="ECO:0007669"/>
    <property type="project" value="UniProtKB-SubCell"/>
</dbReference>
<comment type="subcellular location">
    <subcellularLocation>
        <location evidence="1">Nucleus</location>
    </subcellularLocation>
</comment>
<proteinExistence type="predicted"/>
<evidence type="ECO:0000259" key="5">
    <source>
        <dbReference type="PROSITE" id="PS50097"/>
    </source>
</evidence>
<sequence length="874" mass="98116">MPAANSSPDASTPDSAITLQERPIQKAFSCVLCAQRKVKCDKAPGGCSNCTKARVDCIYKAPPPPRRRKKGQQKGEVDVQARLKLYEKALRERGVDPEELVREEEGTGRPEEPVGVNKYVDDIRVSRDGIAKGNDKKGTGVLVAEGGKSRYLENTLWTSLQSEFRDPKRILEDSSDDEEVELTPVWILTGVAARIGQRIGLHRDPETLGLTPFECEMRRRLWYQIMMQDGFAEKLAGTGGTMFFGEVRRPSNLNDSDLFPDMKELPAEHQGATEMMFFLIRCHLGEFLRHSKNPNSSFDGVWNTLSGDRASLQAKDKAIDELAALYQRRFLDHCDASIPWHYMCTYLSKGVVAMLRFISHCPDGSDAKLPQSEKDLLFEWAVSVVRWQNMAYTTKEMQGCLWHINSHFQWKAFVYFVSALKYRTEGEEVDRAWKDVQTVFDFHPNFSTQASRQALPIAVATLTLTSWDAYIAARGMPKGGEPPFIQVLRARKAKADSKPTKSHRAAVAPPQAPLSNPDPTTQTHFIPHQDISAPGGYAEPIDTFQWDASLATTFDNPQLGDLDVPMLEDQSNWSNWDNLMLNFELQKANSFAADGAGFEMPYDSLLTSGDYSDLTITCQSDSYKVHKAIVCPRAKFFGNAIKFPGKVNKQFVLKESESNTISLPKDDPAMVKLLIQYLYEGDYFPPCLPSTSSSPSTNSYFQNDRSSEWKKASYHVVQQPEMPHTCTEYEVYCDHPAVCEHHQCGGECDYHCIDFCCAECNPPPSLGEGANQLSTHASMYAIGDQYGVIGLKQLSQEKFRCACLHFWNQSEFVVAAHLVFSTTLDEDKGLRDIVSETISGHMELVNKPEIEVLMTEFSSLAFGLLKRKVSMGWI</sequence>
<dbReference type="SUPFAM" id="SSF54695">
    <property type="entry name" value="POZ domain"/>
    <property type="match status" value="1"/>
</dbReference>
<evidence type="ECO:0000313" key="6">
    <source>
        <dbReference type="EMBL" id="OAG02088.1"/>
    </source>
</evidence>
<evidence type="ECO:0000259" key="4">
    <source>
        <dbReference type="PROSITE" id="PS50048"/>
    </source>
</evidence>
<dbReference type="CDD" id="cd12148">
    <property type="entry name" value="fungal_TF_MHR"/>
    <property type="match status" value="1"/>
</dbReference>
<dbReference type="Pfam" id="PF00651">
    <property type="entry name" value="BTB"/>
    <property type="match status" value="1"/>
</dbReference>
<accession>A0A177C5N8</accession>
<dbReference type="GeneID" id="28758290"/>
<dbReference type="Pfam" id="PF00172">
    <property type="entry name" value="Zn_clus"/>
    <property type="match status" value="1"/>
</dbReference>
<dbReference type="CDD" id="cd18186">
    <property type="entry name" value="BTB_POZ_ZBTB_KLHL-like"/>
    <property type="match status" value="1"/>
</dbReference>
<feature type="domain" description="BTB" evidence="5">
    <location>
        <begin position="612"/>
        <end position="687"/>
    </location>
</feature>
<evidence type="ECO:0000256" key="2">
    <source>
        <dbReference type="ARBA" id="ARBA00023242"/>
    </source>
</evidence>
<dbReference type="InterPro" id="IPR011333">
    <property type="entry name" value="SKP1/BTB/POZ_sf"/>
</dbReference>
<dbReference type="RefSeq" id="XP_018032453.1">
    <property type="nucleotide sequence ID" value="XM_018174804.1"/>
</dbReference>
<feature type="region of interest" description="Disordered" evidence="3">
    <location>
        <begin position="495"/>
        <end position="517"/>
    </location>
</feature>
<dbReference type="EMBL" id="KV441556">
    <property type="protein sequence ID" value="OAG02088.1"/>
    <property type="molecule type" value="Genomic_DNA"/>
</dbReference>
<feature type="domain" description="Zn(2)-C6 fungal-type" evidence="4">
    <location>
        <begin position="29"/>
        <end position="59"/>
    </location>
</feature>
<dbReference type="PROSITE" id="PS50097">
    <property type="entry name" value="BTB"/>
    <property type="match status" value="1"/>
</dbReference>
<dbReference type="Gene3D" id="3.30.710.10">
    <property type="entry name" value="Potassium Channel Kv1.1, Chain A"/>
    <property type="match status" value="1"/>
</dbReference>
<reference evidence="6 7" key="1">
    <citation type="submission" date="2016-05" db="EMBL/GenBank/DDBJ databases">
        <title>Comparative analysis of secretome profiles of manganese(II)-oxidizing ascomycete fungi.</title>
        <authorList>
            <consortium name="DOE Joint Genome Institute"/>
            <person name="Zeiner C.A."/>
            <person name="Purvine S.O."/>
            <person name="Zink E.M."/>
            <person name="Wu S."/>
            <person name="Pasa-Tolic L."/>
            <person name="Chaput D.L."/>
            <person name="Haridas S."/>
            <person name="Grigoriev I.V."/>
            <person name="Santelli C.M."/>
            <person name="Hansel C.M."/>
        </authorList>
    </citation>
    <scope>NUCLEOTIDE SEQUENCE [LARGE SCALE GENOMIC DNA]</scope>
    <source>
        <strain evidence="6 7">AP3s5-JAC2a</strain>
    </source>
</reference>
<dbReference type="PANTHER" id="PTHR31001:SF85">
    <property type="entry name" value="ZN(II)2CYS6 TRANSCRIPTION FACTOR (EUROFUNG)"/>
    <property type="match status" value="1"/>
</dbReference>
<dbReference type="PROSITE" id="PS50048">
    <property type="entry name" value="ZN2_CY6_FUNGAL_2"/>
    <property type="match status" value="1"/>
</dbReference>
<dbReference type="InterPro" id="IPR000210">
    <property type="entry name" value="BTB/POZ_dom"/>
</dbReference>
<dbReference type="InterPro" id="IPR050613">
    <property type="entry name" value="Sec_Metabolite_Reg"/>
</dbReference>
<evidence type="ECO:0000313" key="7">
    <source>
        <dbReference type="Proteomes" id="UP000077069"/>
    </source>
</evidence>
<dbReference type="SMART" id="SM00066">
    <property type="entry name" value="GAL4"/>
    <property type="match status" value="1"/>
</dbReference>
<dbReference type="PROSITE" id="PS00463">
    <property type="entry name" value="ZN2_CY6_FUNGAL_1"/>
    <property type="match status" value="1"/>
</dbReference>
<dbReference type="OrthoDB" id="2269373at2759"/>
<dbReference type="AlphaFoldDB" id="A0A177C5N8"/>
<dbReference type="PANTHER" id="PTHR31001">
    <property type="entry name" value="UNCHARACTERIZED TRANSCRIPTIONAL REGULATORY PROTEIN"/>
    <property type="match status" value="1"/>
</dbReference>
<dbReference type="CDD" id="cd00067">
    <property type="entry name" value="GAL4"/>
    <property type="match status" value="1"/>
</dbReference>
<dbReference type="InParanoid" id="A0A177C5N8"/>
<name>A0A177C5N8_9PLEO</name>
<evidence type="ECO:0008006" key="8">
    <source>
        <dbReference type="Google" id="ProtNLM"/>
    </source>
</evidence>
<protein>
    <recommendedName>
        <fullName evidence="8">Zn(2)-C6 fungal-type domain-containing protein</fullName>
    </recommendedName>
</protein>
<dbReference type="STRING" id="1460663.A0A177C5N8"/>
<keyword evidence="2" id="KW-0539">Nucleus</keyword>
<dbReference type="InterPro" id="IPR036864">
    <property type="entry name" value="Zn2-C6_fun-type_DNA-bd_sf"/>
</dbReference>
<gene>
    <name evidence="6" type="ORF">CC84DRAFT_1099115</name>
</gene>
<dbReference type="Proteomes" id="UP000077069">
    <property type="component" value="Unassembled WGS sequence"/>
</dbReference>